<dbReference type="EMBL" id="UZAD01013227">
    <property type="protein sequence ID" value="VDN92575.1"/>
    <property type="molecule type" value="Genomic_DNA"/>
</dbReference>
<keyword evidence="1" id="KW-0472">Membrane</keyword>
<keyword evidence="1" id="KW-0812">Transmembrane</keyword>
<proteinExistence type="predicted"/>
<reference evidence="4" key="1">
    <citation type="submission" date="2017-02" db="UniProtKB">
        <authorList>
            <consortium name="WormBaseParasite"/>
        </authorList>
    </citation>
    <scope>IDENTIFICATION</scope>
</reference>
<evidence type="ECO:0000313" key="2">
    <source>
        <dbReference type="EMBL" id="VDN92575.1"/>
    </source>
</evidence>
<gene>
    <name evidence="2" type="ORF">BPAG_LOCUS11389</name>
</gene>
<evidence type="ECO:0000313" key="4">
    <source>
        <dbReference type="WBParaSite" id="BPAG_0001142701-mRNA-1"/>
    </source>
</evidence>
<accession>A0A0N4TRX7</accession>
<organism evidence="4">
    <name type="scientific">Brugia pahangi</name>
    <name type="common">Filarial nematode worm</name>
    <dbReference type="NCBI Taxonomy" id="6280"/>
    <lineage>
        <taxon>Eukaryota</taxon>
        <taxon>Metazoa</taxon>
        <taxon>Ecdysozoa</taxon>
        <taxon>Nematoda</taxon>
        <taxon>Chromadorea</taxon>
        <taxon>Rhabditida</taxon>
        <taxon>Spirurina</taxon>
        <taxon>Spiruromorpha</taxon>
        <taxon>Filarioidea</taxon>
        <taxon>Onchocercidae</taxon>
        <taxon>Brugia</taxon>
    </lineage>
</organism>
<feature type="transmembrane region" description="Helical" evidence="1">
    <location>
        <begin position="44"/>
        <end position="65"/>
    </location>
</feature>
<name>A0A0N4TRX7_BRUPA</name>
<evidence type="ECO:0000313" key="3">
    <source>
        <dbReference type="Proteomes" id="UP000278627"/>
    </source>
</evidence>
<dbReference type="AlphaFoldDB" id="A0A0N4TRX7"/>
<dbReference type="STRING" id="6280.A0A0N4TRX7"/>
<dbReference type="Proteomes" id="UP000278627">
    <property type="component" value="Unassembled WGS sequence"/>
</dbReference>
<evidence type="ECO:0000256" key="1">
    <source>
        <dbReference type="SAM" id="Phobius"/>
    </source>
</evidence>
<keyword evidence="1" id="KW-1133">Transmembrane helix</keyword>
<keyword evidence="3" id="KW-1185">Reference proteome</keyword>
<dbReference type="WBParaSite" id="BPAG_0001142701-mRNA-1">
    <property type="protein sequence ID" value="BPAG_0001142701-mRNA-1"/>
    <property type="gene ID" value="BPAG_0001142701"/>
</dbReference>
<reference evidence="2 3" key="2">
    <citation type="submission" date="2018-11" db="EMBL/GenBank/DDBJ databases">
        <authorList>
            <consortium name="Pathogen Informatics"/>
        </authorList>
    </citation>
    <scope>NUCLEOTIDE SEQUENCE [LARGE SCALE GENOMIC DNA]</scope>
</reference>
<sequence>MANYHPPSKCKKFDEQTLNDIILSIFKKSFRHGIPALVWMNREIMITLIYEAIDLIVYLFIYFQLIHHAIELIDRSDSMFIVVLDEALERKSIFIVGSIDGDLTYLMTLLKQYKMPPTSYFIFLG</sequence>
<protein>
    <submittedName>
        <fullName evidence="4">NYN domain-containing protein</fullName>
    </submittedName>
</protein>